<dbReference type="Proteomes" id="UP000054481">
    <property type="component" value="Unassembled WGS sequence"/>
</dbReference>
<organism evidence="1 2">
    <name type="scientific">Hirsutella minnesotensis 3608</name>
    <dbReference type="NCBI Taxonomy" id="1043627"/>
    <lineage>
        <taxon>Eukaryota</taxon>
        <taxon>Fungi</taxon>
        <taxon>Dikarya</taxon>
        <taxon>Ascomycota</taxon>
        <taxon>Pezizomycotina</taxon>
        <taxon>Sordariomycetes</taxon>
        <taxon>Hypocreomycetidae</taxon>
        <taxon>Hypocreales</taxon>
        <taxon>Ophiocordycipitaceae</taxon>
        <taxon>Hirsutella</taxon>
    </lineage>
</organism>
<evidence type="ECO:0000313" key="1">
    <source>
        <dbReference type="EMBL" id="KJZ73347.1"/>
    </source>
</evidence>
<keyword evidence="2" id="KW-1185">Reference proteome</keyword>
<proteinExistence type="predicted"/>
<dbReference type="AlphaFoldDB" id="A0A0F7ZYZ8"/>
<protein>
    <submittedName>
        <fullName evidence="1">Uncharacterized protein</fullName>
    </submittedName>
</protein>
<sequence>MTPAERAAERMNVRVFIEGAIGSDLYSTGKAFFIEPLQQEQKANLLEPKAWSKNYLADFIAKEPDQVLWCPGGRAGESDCTNDASPKTANWPTDPVRDEVLRRNTEELIHATVLMCGLLATPVNSHPEGITLNMLGRYCGWLHDYGRAELSAESNMLRLISGAVPGFYTLVYQLPVPGINIGKPVAGCHAWPVSSGPTPMRGIRSDQI</sequence>
<evidence type="ECO:0000313" key="2">
    <source>
        <dbReference type="Proteomes" id="UP000054481"/>
    </source>
</evidence>
<name>A0A0F7ZYZ8_9HYPO</name>
<reference evidence="1 2" key="1">
    <citation type="journal article" date="2014" name="Genome Biol. Evol.">
        <title>Comparative genomics and transcriptomics analyses reveal divergent lifestyle features of nematode endoparasitic fungus Hirsutella minnesotensis.</title>
        <authorList>
            <person name="Lai Y."/>
            <person name="Liu K."/>
            <person name="Zhang X."/>
            <person name="Zhang X."/>
            <person name="Li K."/>
            <person name="Wang N."/>
            <person name="Shu C."/>
            <person name="Wu Y."/>
            <person name="Wang C."/>
            <person name="Bushley K.E."/>
            <person name="Xiang M."/>
            <person name="Liu X."/>
        </authorList>
    </citation>
    <scope>NUCLEOTIDE SEQUENCE [LARGE SCALE GENOMIC DNA]</scope>
    <source>
        <strain evidence="1 2">3608</strain>
    </source>
</reference>
<accession>A0A0F7ZYZ8</accession>
<gene>
    <name evidence="1" type="ORF">HIM_07351</name>
</gene>
<dbReference type="EMBL" id="KQ030536">
    <property type="protein sequence ID" value="KJZ73347.1"/>
    <property type="molecule type" value="Genomic_DNA"/>
</dbReference>